<comment type="function">
    <text evidence="5">Required for coenzyme pyrroloquinoline quinone (PQQ) biosynthesis. PQQ is probably formed by cross-linking a specific glutamate to a specific tyrosine residue and excising these residues from the peptide.</text>
</comment>
<dbReference type="RefSeq" id="WP_153479661.1">
    <property type="nucleotide sequence ID" value="NZ_VWNA01000001.1"/>
</dbReference>
<comment type="pathway">
    <text evidence="1 5">Cofactor biosynthesis; pyrroloquinoline quinone biosynthesis.</text>
</comment>
<dbReference type="AlphaFoldDB" id="A0A6A7XZZ9"/>
<keyword evidence="7" id="KW-1185">Reference proteome</keyword>
<dbReference type="Pfam" id="PF08042">
    <property type="entry name" value="PqqA"/>
    <property type="match status" value="1"/>
</dbReference>
<reference evidence="6 7" key="1">
    <citation type="submission" date="2019-09" db="EMBL/GenBank/DDBJ databases">
        <title>Segnochrobactrum spirostomi gen. nov., sp. nov., isolated from the ciliate Spirostomum cf. yagiui and description of a novel family, Segnochrobactraceae fam. nov. within the order Rhizobiales of the class Alphaproteobacteria.</title>
        <authorList>
            <person name="Akter S."/>
            <person name="Shazib S.U.A."/>
            <person name="Shin M.K."/>
        </authorList>
    </citation>
    <scope>NUCLEOTIDE SEQUENCE [LARGE SCALE GENOMIC DNA]</scope>
    <source>
        <strain evidence="6 7">Sp-1</strain>
    </source>
</reference>
<evidence type="ECO:0000313" key="7">
    <source>
        <dbReference type="Proteomes" id="UP000332515"/>
    </source>
</evidence>
<dbReference type="Proteomes" id="UP000332515">
    <property type="component" value="Unassembled WGS sequence"/>
</dbReference>
<comment type="caution">
    <text evidence="6">The sequence shown here is derived from an EMBL/GenBank/DDBJ whole genome shotgun (WGS) entry which is preliminary data.</text>
</comment>
<evidence type="ECO:0000256" key="1">
    <source>
        <dbReference type="ARBA" id="ARBA00004886"/>
    </source>
</evidence>
<gene>
    <name evidence="5 6" type="primary">pqqA</name>
    <name evidence="6" type="ORF">F0357_06865</name>
</gene>
<evidence type="ECO:0000256" key="2">
    <source>
        <dbReference type="ARBA" id="ARBA00009325"/>
    </source>
</evidence>
<protein>
    <recommendedName>
        <fullName evidence="3 5">Coenzyme PQQ synthesis protein A</fullName>
    </recommendedName>
    <alternativeName>
        <fullName evidence="5">Pyrroloquinoline quinone biosynthesis protein A</fullName>
    </alternativeName>
</protein>
<dbReference type="InterPro" id="IPR011725">
    <property type="entry name" value="PQQ_synth_PqqA"/>
</dbReference>
<name>A0A6A7XZZ9_9HYPH</name>
<organism evidence="6 7">
    <name type="scientific">Segnochrobactrum spirostomi</name>
    <dbReference type="NCBI Taxonomy" id="2608987"/>
    <lineage>
        <taxon>Bacteria</taxon>
        <taxon>Pseudomonadati</taxon>
        <taxon>Pseudomonadota</taxon>
        <taxon>Alphaproteobacteria</taxon>
        <taxon>Hyphomicrobiales</taxon>
        <taxon>Segnochrobactraceae</taxon>
        <taxon>Segnochrobactrum</taxon>
    </lineage>
</organism>
<dbReference type="UniPathway" id="UPA00539"/>
<proteinExistence type="inferred from homology"/>
<accession>A0A6A7XZZ9</accession>
<sequence>MKWTKPRIVEICLGMEINSYESGELPPEV</sequence>
<feature type="cross-link" description="Pyrroloquinoline quinone (Glu-Tyr)" evidence="5">
    <location>
        <begin position="16"/>
        <end position="20"/>
    </location>
</feature>
<evidence type="ECO:0000313" key="6">
    <source>
        <dbReference type="EMBL" id="MQT12390.1"/>
    </source>
</evidence>
<dbReference type="HAMAP" id="MF_00656">
    <property type="entry name" value="PQQ_syn_PqqA"/>
    <property type="match status" value="1"/>
</dbReference>
<evidence type="ECO:0000256" key="5">
    <source>
        <dbReference type="HAMAP-Rule" id="MF_00656"/>
    </source>
</evidence>
<keyword evidence="4 5" id="KW-0884">PQQ biosynthesis</keyword>
<dbReference type="GO" id="GO:0018189">
    <property type="term" value="P:pyrroloquinoline quinone biosynthetic process"/>
    <property type="evidence" value="ECO:0007669"/>
    <property type="project" value="UniProtKB-UniRule"/>
</dbReference>
<evidence type="ECO:0000256" key="3">
    <source>
        <dbReference type="ARBA" id="ARBA00015086"/>
    </source>
</evidence>
<dbReference type="NCBIfam" id="TIGR02107">
    <property type="entry name" value="PQQ_syn_pqqA"/>
    <property type="match status" value="1"/>
</dbReference>
<evidence type="ECO:0000256" key="4">
    <source>
        <dbReference type="ARBA" id="ARBA00022905"/>
    </source>
</evidence>
<dbReference type="EMBL" id="VWNA01000001">
    <property type="protein sequence ID" value="MQT12390.1"/>
    <property type="molecule type" value="Genomic_DNA"/>
</dbReference>
<comment type="similarity">
    <text evidence="2 5">Belongs to the PqqA family.</text>
</comment>